<dbReference type="Gene3D" id="3.40.50.11720">
    <property type="entry name" value="3-Deoxy-D-manno-octulosonic-acid transferase, N-terminal domain"/>
    <property type="match status" value="1"/>
</dbReference>
<evidence type="ECO:0000256" key="13">
    <source>
        <dbReference type="ARBA" id="ARBA00034417"/>
    </source>
</evidence>
<feature type="active site" description="Proton acceptor" evidence="16">
    <location>
        <position position="73"/>
    </location>
</feature>
<comment type="caution">
    <text evidence="19">The sequence shown here is derived from an EMBL/GenBank/DDBJ whole genome shotgun (WGS) entry which is preliminary data.</text>
</comment>
<comment type="pathway">
    <text evidence="2 15">Bacterial outer membrane biogenesis; LPS core biosynthesis.</text>
</comment>
<keyword evidence="9 15" id="KW-0067">ATP-binding</keyword>
<reference evidence="19 20" key="1">
    <citation type="submission" date="2019-09" db="EMBL/GenBank/DDBJ databases">
        <title>Hydrogenophaga aromatica sp. nov., isolated from a para-xylene-degrading enrichment culture.</title>
        <authorList>
            <person name="Tancsics A."/>
            <person name="Banerjee S."/>
        </authorList>
    </citation>
    <scope>NUCLEOTIDE SEQUENCE [LARGE SCALE GENOMIC DNA]</scope>
    <source>
        <strain evidence="19 20">D2P1</strain>
    </source>
</reference>
<evidence type="ECO:0000259" key="18">
    <source>
        <dbReference type="Pfam" id="PF04413"/>
    </source>
</evidence>
<gene>
    <name evidence="15" type="primary">kdkA</name>
    <name evidence="19" type="ORF">F3K02_22860</name>
</gene>
<evidence type="ECO:0000256" key="16">
    <source>
        <dbReference type="PIRSR" id="PIRSR639901-1"/>
    </source>
</evidence>
<dbReference type="InterPro" id="IPR039901">
    <property type="entry name" value="Kdotransferase"/>
</dbReference>
<comment type="catalytic activity">
    <reaction evidence="13 15">
        <text>an alpha-Kdo-(2-&gt;6)-lipid IVA + ATP = a 4-O-phospho-alpha-Kdo-(2-&gt;6)-lipid IVA + ADP + H(+)</text>
        <dbReference type="Rhea" id="RHEA:74271"/>
        <dbReference type="ChEBI" id="CHEBI:15378"/>
        <dbReference type="ChEBI" id="CHEBI:30616"/>
        <dbReference type="ChEBI" id="CHEBI:176428"/>
        <dbReference type="ChEBI" id="CHEBI:193140"/>
        <dbReference type="ChEBI" id="CHEBI:456216"/>
        <dbReference type="EC" id="2.7.1.166"/>
    </reaction>
</comment>
<feature type="site" description="Transition state stabilizer" evidence="17">
    <location>
        <position position="143"/>
    </location>
</feature>
<evidence type="ECO:0000256" key="12">
    <source>
        <dbReference type="ARBA" id="ARBA00029511"/>
    </source>
</evidence>
<sequence>MGRRPLALKAVPLAHRGYRLLLRGLALPMLAWLWWRGRKDGGYRQGLAQRLGFIEPAPASLGGLLIHAASVGEVQAARPLIEALRQEWPDHTITVSTQSPTGARQLRSHWGDAIQHVFFPIDTPGATARFLDRLQPQLVVLVERELWPELLLQCRERSIPVALVNARLSEASAKSYRRWQALMQPVWAQLALVATADTPTTERLRALGVPAERLLETGNLKFDQPVAATGSQELPWLQGRTVVVAGSTHDGEEDALLAAWPDFAAHHPGSALILVPRHPERFDAVARLIDQAGLPYARRSRQETLAPEAGVYLADTMGELGLWYAHASVCFIGGSLAAIGGHNALEALACGKPVLFGPHTQHFQRLYQEIQSHGIGERITSAQSLLELAGQWLDQPVQLASKGEQARHFVERQQGSSQRSLQALRPLWQPTRPGLLSPVVQQSLTNQTLWHDPVLLKACSPTLFEPENGSTALATGSGRGQAHRMVLEGLDVVLRHYRRGGLMARLSPDRYWRSRPQDSRALGEYALLRHMQAWALPVPTPVAARQLRHGWWYTADIVVAMIPGTQNVAQRLSQAPLSGEEWQALGRAIRQMHDRQVFHSDLNCHNLLLDDSGRAWIVDFDKCGIRGEHHWKQQNLDRLLRSLRKEKRKRASFFWEEACWEALTSGYGDTASSVA</sequence>
<name>A0A7Y8KZJ4_9BURK</name>
<keyword evidence="7 15" id="KW-0547">Nucleotide-binding</keyword>
<evidence type="ECO:0000256" key="7">
    <source>
        <dbReference type="ARBA" id="ARBA00022741"/>
    </source>
</evidence>
<dbReference type="NCBIfam" id="NF002475">
    <property type="entry name" value="PRK01723.1"/>
    <property type="match status" value="1"/>
</dbReference>
<protein>
    <recommendedName>
        <fullName evidence="12 15">3-deoxy-D-manno-octulosonic acid kinase</fullName>
        <shortName evidence="15">Kdo kinase</shortName>
        <ecNumber evidence="15">2.7.1.166</ecNumber>
    </recommendedName>
</protein>
<evidence type="ECO:0000256" key="9">
    <source>
        <dbReference type="ARBA" id="ARBA00022840"/>
    </source>
</evidence>
<dbReference type="InterPro" id="IPR022826">
    <property type="entry name" value="KDO_kinase"/>
</dbReference>
<evidence type="ECO:0000256" key="2">
    <source>
        <dbReference type="ARBA" id="ARBA00004713"/>
    </source>
</evidence>
<dbReference type="GO" id="GO:0005886">
    <property type="term" value="C:plasma membrane"/>
    <property type="evidence" value="ECO:0007669"/>
    <property type="project" value="UniProtKB-SubCell"/>
</dbReference>
<dbReference type="GO" id="GO:0043842">
    <property type="term" value="F:Kdo transferase activity"/>
    <property type="evidence" value="ECO:0007669"/>
    <property type="project" value="UniProtKB-EC"/>
</dbReference>
<keyword evidence="6 15" id="KW-0808">Transferase</keyword>
<keyword evidence="4 15" id="KW-1003">Cell membrane</keyword>
<dbReference type="InterPro" id="IPR011009">
    <property type="entry name" value="Kinase-like_dom_sf"/>
</dbReference>
<evidence type="ECO:0000256" key="5">
    <source>
        <dbReference type="ARBA" id="ARBA00022519"/>
    </source>
</evidence>
<keyword evidence="20" id="KW-1185">Reference proteome</keyword>
<organism evidence="19 20">
    <name type="scientific">Hydrogenophaga aromaticivorans</name>
    <dbReference type="NCBI Taxonomy" id="2610898"/>
    <lineage>
        <taxon>Bacteria</taxon>
        <taxon>Pseudomonadati</taxon>
        <taxon>Pseudomonadota</taxon>
        <taxon>Betaproteobacteria</taxon>
        <taxon>Burkholderiales</taxon>
        <taxon>Comamonadaceae</taxon>
        <taxon>Hydrogenophaga</taxon>
    </lineage>
</organism>
<evidence type="ECO:0000256" key="1">
    <source>
        <dbReference type="ARBA" id="ARBA00004515"/>
    </source>
</evidence>
<evidence type="ECO:0000256" key="15">
    <source>
        <dbReference type="HAMAP-Rule" id="MF_00521"/>
    </source>
</evidence>
<dbReference type="GO" id="GO:0016773">
    <property type="term" value="F:phosphotransferase activity, alcohol group as acceptor"/>
    <property type="evidence" value="ECO:0007669"/>
    <property type="project" value="UniProtKB-UniRule"/>
</dbReference>
<keyword evidence="8 15" id="KW-0418">Kinase</keyword>
<evidence type="ECO:0000256" key="14">
    <source>
        <dbReference type="ARBA" id="ARBA00049183"/>
    </source>
</evidence>
<proteinExistence type="inferred from homology"/>
<keyword evidence="5 15" id="KW-0997">Cell inner membrane</keyword>
<evidence type="ECO:0000256" key="17">
    <source>
        <dbReference type="PIRSR" id="PIRSR639901-2"/>
    </source>
</evidence>
<comment type="similarity">
    <text evidence="3 15">Belongs to the protein kinase superfamily. KdkA/RfaP family.</text>
</comment>
<dbReference type="Proteomes" id="UP000545507">
    <property type="component" value="Unassembled WGS sequence"/>
</dbReference>
<dbReference type="InterPro" id="IPR007507">
    <property type="entry name" value="Glycos_transf_N"/>
</dbReference>
<evidence type="ECO:0000256" key="11">
    <source>
        <dbReference type="ARBA" id="ARBA00023136"/>
    </source>
</evidence>
<dbReference type="Pfam" id="PF06293">
    <property type="entry name" value="Kdo"/>
    <property type="match status" value="1"/>
</dbReference>
<keyword evidence="10 15" id="KW-0448">Lipopolysaccharide biosynthesis</keyword>
<dbReference type="PANTHER" id="PTHR42755">
    <property type="entry name" value="3-DEOXY-MANNO-OCTULOSONATE CYTIDYLYLTRANSFERASE"/>
    <property type="match status" value="1"/>
</dbReference>
<feature type="site" description="Transition state stabilizer" evidence="17">
    <location>
        <position position="221"/>
    </location>
</feature>
<dbReference type="GO" id="GO:0009245">
    <property type="term" value="P:lipid A biosynthetic process"/>
    <property type="evidence" value="ECO:0007669"/>
    <property type="project" value="TreeGrafter"/>
</dbReference>
<evidence type="ECO:0000256" key="4">
    <source>
        <dbReference type="ARBA" id="ARBA00022475"/>
    </source>
</evidence>
<dbReference type="SUPFAM" id="SSF53756">
    <property type="entry name" value="UDP-Glycosyltransferase/glycogen phosphorylase"/>
    <property type="match status" value="1"/>
</dbReference>
<keyword evidence="11 15" id="KW-0472">Membrane</keyword>
<comment type="function">
    <text evidence="15">Catalyzes the ATP-dependent phosphorylation of the 3-deoxy-D-manno-octulosonic acid (Kdo) residue in Kdo-lipid IV(A) at the 4-OH position.</text>
</comment>
<dbReference type="Gene3D" id="3.40.50.2000">
    <property type="entry name" value="Glycogen Phosphorylase B"/>
    <property type="match status" value="1"/>
</dbReference>
<evidence type="ECO:0000256" key="3">
    <source>
        <dbReference type="ARBA" id="ARBA00010327"/>
    </source>
</evidence>
<dbReference type="HAMAP" id="MF_00521">
    <property type="entry name" value="KDO_kinase"/>
    <property type="match status" value="1"/>
</dbReference>
<evidence type="ECO:0000256" key="10">
    <source>
        <dbReference type="ARBA" id="ARBA00022985"/>
    </source>
</evidence>
<feature type="active site" evidence="15">
    <location>
        <position position="601"/>
    </location>
</feature>
<dbReference type="SUPFAM" id="SSF56112">
    <property type="entry name" value="Protein kinase-like (PK-like)"/>
    <property type="match status" value="1"/>
</dbReference>
<dbReference type="Pfam" id="PF04413">
    <property type="entry name" value="Glycos_transf_N"/>
    <property type="match status" value="1"/>
</dbReference>
<evidence type="ECO:0000313" key="20">
    <source>
        <dbReference type="Proteomes" id="UP000545507"/>
    </source>
</evidence>
<dbReference type="PANTHER" id="PTHR42755:SF1">
    <property type="entry name" value="3-DEOXY-D-MANNO-OCTULOSONIC ACID TRANSFERASE, MITOCHONDRIAL-RELATED"/>
    <property type="match status" value="1"/>
</dbReference>
<dbReference type="GO" id="GO:0009244">
    <property type="term" value="P:lipopolysaccharide core region biosynthetic process"/>
    <property type="evidence" value="ECO:0007669"/>
    <property type="project" value="UniProtKB-UniRule"/>
</dbReference>
<accession>A0A7Y8KZJ4</accession>
<dbReference type="CDD" id="cd01635">
    <property type="entry name" value="Glycosyltransferase_GTB-type"/>
    <property type="match status" value="1"/>
</dbReference>
<dbReference type="EMBL" id="VYGV01000025">
    <property type="protein sequence ID" value="NWF48074.1"/>
    <property type="molecule type" value="Genomic_DNA"/>
</dbReference>
<evidence type="ECO:0000313" key="19">
    <source>
        <dbReference type="EMBL" id="NWF48074.1"/>
    </source>
</evidence>
<dbReference type="GO" id="GO:0005524">
    <property type="term" value="F:ATP binding"/>
    <property type="evidence" value="ECO:0007669"/>
    <property type="project" value="UniProtKB-UniRule"/>
</dbReference>
<feature type="domain" description="3-deoxy-D-manno-octulosonic-acid transferase N-terminal" evidence="18">
    <location>
        <begin position="46"/>
        <end position="224"/>
    </location>
</feature>
<dbReference type="UniPathway" id="UPA00958"/>
<dbReference type="Gene3D" id="1.10.510.10">
    <property type="entry name" value="Transferase(Phosphotransferase) domain 1"/>
    <property type="match status" value="1"/>
</dbReference>
<evidence type="ECO:0000256" key="8">
    <source>
        <dbReference type="ARBA" id="ARBA00022777"/>
    </source>
</evidence>
<comment type="subcellular location">
    <subcellularLocation>
        <location evidence="1 15">Cell inner membrane</location>
        <topology evidence="1 15">Peripheral membrane protein</topology>
        <orientation evidence="1 15">Cytoplasmic side</orientation>
    </subcellularLocation>
</comment>
<evidence type="ECO:0000256" key="6">
    <source>
        <dbReference type="ARBA" id="ARBA00022679"/>
    </source>
</evidence>
<comment type="catalytic activity">
    <reaction evidence="14">
        <text>lipid IVA (E. coli) + CMP-3-deoxy-beta-D-manno-octulosonate = alpha-Kdo-(2-&gt;6)-lipid IVA (E. coli) + CMP + H(+)</text>
        <dbReference type="Rhea" id="RHEA:28066"/>
        <dbReference type="ChEBI" id="CHEBI:15378"/>
        <dbReference type="ChEBI" id="CHEBI:58603"/>
        <dbReference type="ChEBI" id="CHEBI:60364"/>
        <dbReference type="ChEBI" id="CHEBI:60377"/>
        <dbReference type="ChEBI" id="CHEBI:85987"/>
        <dbReference type="EC" id="2.4.99.12"/>
    </reaction>
</comment>
<dbReference type="AlphaFoldDB" id="A0A7Y8KZJ4"/>
<dbReference type="GO" id="GO:0016301">
    <property type="term" value="F:kinase activity"/>
    <property type="evidence" value="ECO:0007669"/>
    <property type="project" value="UniProtKB-KW"/>
</dbReference>
<dbReference type="EC" id="2.7.1.166" evidence="15"/>
<dbReference type="InterPro" id="IPR038107">
    <property type="entry name" value="Glycos_transf_N_sf"/>
</dbReference>